<comment type="caution">
    <text evidence="2">Lacks conserved residue(s) required for the propagation of feature annotation.</text>
</comment>
<dbReference type="PROSITE" id="PS51635">
    <property type="entry name" value="PNPLA"/>
    <property type="match status" value="1"/>
</dbReference>
<organism evidence="4 5">
    <name type="scientific">Winkia neuii</name>
    <dbReference type="NCBI Taxonomy" id="33007"/>
    <lineage>
        <taxon>Bacteria</taxon>
        <taxon>Bacillati</taxon>
        <taxon>Actinomycetota</taxon>
        <taxon>Actinomycetes</taxon>
        <taxon>Actinomycetales</taxon>
        <taxon>Actinomycetaceae</taxon>
        <taxon>Winkia</taxon>
    </lineage>
</organism>
<dbReference type="GO" id="GO:0016042">
    <property type="term" value="P:lipid catabolic process"/>
    <property type="evidence" value="ECO:0007669"/>
    <property type="project" value="UniProtKB-UniRule"/>
</dbReference>
<evidence type="ECO:0000256" key="2">
    <source>
        <dbReference type="PROSITE-ProRule" id="PRU01161"/>
    </source>
</evidence>
<dbReference type="InterPro" id="IPR002641">
    <property type="entry name" value="PNPLA_dom"/>
</dbReference>
<dbReference type="InterPro" id="IPR045943">
    <property type="entry name" value="DUF6363"/>
</dbReference>
<accession>A0A2I1INJ3</accession>
<dbReference type="Pfam" id="PF01734">
    <property type="entry name" value="Patatin"/>
    <property type="match status" value="1"/>
</dbReference>
<dbReference type="STRING" id="33007.HMPREF3198_01551"/>
<proteinExistence type="predicted"/>
<comment type="caution">
    <text evidence="4">The sequence shown here is derived from an EMBL/GenBank/DDBJ whole genome shotgun (WGS) entry which is preliminary data.</text>
</comment>
<dbReference type="InterPro" id="IPR037483">
    <property type="entry name" value="YjjU-like"/>
</dbReference>
<dbReference type="Proteomes" id="UP000235122">
    <property type="component" value="Unassembled WGS sequence"/>
</dbReference>
<gene>
    <name evidence="4" type="ORF">CYJ19_03370</name>
</gene>
<feature type="domain" description="PNPLA" evidence="3">
    <location>
        <begin position="9"/>
        <end position="182"/>
    </location>
</feature>
<feature type="short sequence motif" description="DGA/G" evidence="2">
    <location>
        <begin position="167"/>
        <end position="169"/>
    </location>
</feature>
<dbReference type="SUPFAM" id="SSF52151">
    <property type="entry name" value="FabD/lysophospholipase-like"/>
    <property type="match status" value="1"/>
</dbReference>
<reference evidence="4 5" key="1">
    <citation type="submission" date="2017-12" db="EMBL/GenBank/DDBJ databases">
        <title>Phylogenetic diversity of female urinary microbiome.</title>
        <authorList>
            <person name="Thomas-White K."/>
            <person name="Wolfe A.J."/>
        </authorList>
    </citation>
    <scope>NUCLEOTIDE SEQUENCE [LARGE SCALE GENOMIC DNA]</scope>
    <source>
        <strain evidence="4 5">UMB0402</strain>
    </source>
</reference>
<dbReference type="CDD" id="cd07208">
    <property type="entry name" value="Pat_hypo_Ecoli_yjju_like"/>
    <property type="match status" value="1"/>
</dbReference>
<protein>
    <submittedName>
        <fullName evidence="4">Patatin family protein</fullName>
    </submittedName>
</protein>
<sequence>MRTLDKTALIFEGGAMRASATAPFVVTLLENGINFPHVSGISAGASNAVNYLSGDAKRAKKSFVDFIADPNIGSIGSFLRGEGYFNAKYIYEEAGLENASLPFDFQAFWNNPAELRISSFRVRDGKAVYWNRDSIRSEEDLMKKVRAASTMPGLMNYVEIDGELYADGALGPSGGIPLEAAEMDGYEYFVVVLTRPRDYVKKPPRNPALYRRAFRKHPHVLRALLQRHKKYQATRKRLLELERQGRAYVYYPWDMKVSGLDRSVEKLQANYDAGYFQCQQTLPYLKAWLGL</sequence>
<feature type="active site" description="Nucleophile" evidence="2">
    <location>
        <position position="42"/>
    </location>
</feature>
<keyword evidence="2" id="KW-0378">Hydrolase</keyword>
<dbReference type="Gene3D" id="3.40.1090.10">
    <property type="entry name" value="Cytosolic phospholipase A2 catalytic domain"/>
    <property type="match status" value="2"/>
</dbReference>
<dbReference type="GeneID" id="35867609"/>
<evidence type="ECO:0000259" key="3">
    <source>
        <dbReference type="PROSITE" id="PS51635"/>
    </source>
</evidence>
<dbReference type="Pfam" id="PF19890">
    <property type="entry name" value="DUF6363"/>
    <property type="match status" value="1"/>
</dbReference>
<keyword evidence="5" id="KW-1185">Reference proteome</keyword>
<dbReference type="GO" id="GO:0016787">
    <property type="term" value="F:hydrolase activity"/>
    <property type="evidence" value="ECO:0007669"/>
    <property type="project" value="UniProtKB-UniRule"/>
</dbReference>
<evidence type="ECO:0000256" key="1">
    <source>
        <dbReference type="ARBA" id="ARBA00023098"/>
    </source>
</evidence>
<feature type="short sequence motif" description="GXSXG" evidence="2">
    <location>
        <begin position="40"/>
        <end position="44"/>
    </location>
</feature>
<evidence type="ECO:0000313" key="4">
    <source>
        <dbReference type="EMBL" id="PKY72698.1"/>
    </source>
</evidence>
<keyword evidence="1 2" id="KW-0443">Lipid metabolism</keyword>
<dbReference type="RefSeq" id="WP_024331088.1">
    <property type="nucleotide sequence ID" value="NZ_JASOXK010000002.1"/>
</dbReference>
<name>A0A2I1INJ3_9ACTO</name>
<evidence type="ECO:0000313" key="5">
    <source>
        <dbReference type="Proteomes" id="UP000235122"/>
    </source>
</evidence>
<dbReference type="EMBL" id="PKKO01000002">
    <property type="protein sequence ID" value="PKY72698.1"/>
    <property type="molecule type" value="Genomic_DNA"/>
</dbReference>
<keyword evidence="2" id="KW-0442">Lipid degradation</keyword>
<dbReference type="InterPro" id="IPR016035">
    <property type="entry name" value="Acyl_Trfase/lysoPLipase"/>
</dbReference>
<dbReference type="AlphaFoldDB" id="A0A2I1INJ3"/>
<feature type="active site" description="Proton acceptor" evidence="2">
    <location>
        <position position="167"/>
    </location>
</feature>